<evidence type="ECO:0000256" key="3">
    <source>
        <dbReference type="ARBA" id="ARBA00004799"/>
    </source>
</evidence>
<evidence type="ECO:0000256" key="6">
    <source>
        <dbReference type="ARBA" id="ARBA00013023"/>
    </source>
</evidence>
<dbReference type="NCBIfam" id="TIGR01499">
    <property type="entry name" value="folC"/>
    <property type="match status" value="1"/>
</dbReference>
<name>A0A1I5CU30_9HYPH</name>
<keyword evidence="10" id="KW-0479">Metal-binding</keyword>
<dbReference type="InterPro" id="IPR018109">
    <property type="entry name" value="Folylpolyglutamate_synth_CS"/>
</dbReference>
<evidence type="ECO:0000259" key="24">
    <source>
        <dbReference type="Pfam" id="PF08245"/>
    </source>
</evidence>
<dbReference type="FunFam" id="3.40.1190.10:FF:000011">
    <property type="entry name" value="Folylpolyglutamate synthase/dihydrofolate synthase"/>
    <property type="match status" value="1"/>
</dbReference>
<comment type="pathway">
    <text evidence="3">Cofactor biosynthesis; tetrahydrofolate biosynthesis; 7,8-dihydrofolate from 2-amino-4-hydroxy-6-hydroxymethyl-7,8-dihydropteridine diphosphate and 4-aminobenzoate: step 2/2.</text>
</comment>
<keyword evidence="26" id="KW-1185">Reference proteome</keyword>
<evidence type="ECO:0000256" key="18">
    <source>
        <dbReference type="ARBA" id="ARBA00047493"/>
    </source>
</evidence>
<dbReference type="AlphaFoldDB" id="A0A1I5CU30"/>
<evidence type="ECO:0000256" key="8">
    <source>
        <dbReference type="ARBA" id="ARBA00019357"/>
    </source>
</evidence>
<organism evidence="25 26">
    <name type="scientific">Cohaesibacter marisflavi</name>
    <dbReference type="NCBI Taxonomy" id="655353"/>
    <lineage>
        <taxon>Bacteria</taxon>
        <taxon>Pseudomonadati</taxon>
        <taxon>Pseudomonadota</taxon>
        <taxon>Alphaproteobacteria</taxon>
        <taxon>Hyphomicrobiales</taxon>
        <taxon>Cohaesibacteraceae</taxon>
    </lineage>
</organism>
<dbReference type="OrthoDB" id="9809356at2"/>
<evidence type="ECO:0000256" key="22">
    <source>
        <dbReference type="PIRNR" id="PIRNR001563"/>
    </source>
</evidence>
<dbReference type="GO" id="GO:0008841">
    <property type="term" value="F:dihydrofolate synthase activity"/>
    <property type="evidence" value="ECO:0007669"/>
    <property type="project" value="UniProtKB-EC"/>
</dbReference>
<reference evidence="25 26" key="1">
    <citation type="submission" date="2016-10" db="EMBL/GenBank/DDBJ databases">
        <authorList>
            <person name="de Groot N.N."/>
        </authorList>
    </citation>
    <scope>NUCLEOTIDE SEQUENCE [LARGE SCALE GENOMIC DNA]</scope>
    <source>
        <strain evidence="25 26">CGMCC 1.9157</strain>
    </source>
</reference>
<evidence type="ECO:0000256" key="19">
    <source>
        <dbReference type="ARBA" id="ARBA00047808"/>
    </source>
</evidence>
<dbReference type="InterPro" id="IPR013221">
    <property type="entry name" value="Mur_ligase_cen"/>
</dbReference>
<keyword evidence="11 22" id="KW-0547">Nucleotide-binding</keyword>
<evidence type="ECO:0000256" key="17">
    <source>
        <dbReference type="ARBA" id="ARBA00032510"/>
    </source>
</evidence>
<feature type="domain" description="Mur ligase central" evidence="24">
    <location>
        <begin position="47"/>
        <end position="264"/>
    </location>
</feature>
<proteinExistence type="inferred from homology"/>
<gene>
    <name evidence="25" type="ORF">SAMN04488056_102354</name>
</gene>
<dbReference type="GO" id="GO:0005737">
    <property type="term" value="C:cytoplasm"/>
    <property type="evidence" value="ECO:0007669"/>
    <property type="project" value="TreeGrafter"/>
</dbReference>
<sequence length="436" mass="46919">MTEQTEAILERLVGLHPKSIDLEVGRIERLLAELGNPHFSLPPTIHIAGTNGKGSTSAFLRAMAEAAGKKVHVYTSPHLVHFRERIRLAGTLVSDEILIDALRRCEKANDGEPITFFEITTTAAFLLFSEQPADLLILEVGLGGRFDATNVIKDALATVITPIAHDHEGFFGTEISRIAWEKAGIMKKGVPSIWAQQEEEVRAVLETEAAKVGAQPLSIGGQDWMSFEEHGSLIFQGESGLLDLPMPRLGGRHQLFNAGTAIATVRQVLPGITDEQIAKGLTSVDWPARMQRLTSGHLFDQLPKGSELWLDGGHNPHAGLAVASAFADLEEKAPRSLHMVVGMLNTKDPAGYFAPFKGLAKDIITVPIEGNDAALDPVDLAQIAQQAGIPASAAGSVEEAFKRLTLMNMKPAPRILVSGSLYLAGNILKTNGTLPQ</sequence>
<feature type="domain" description="Mur ligase C-terminal" evidence="23">
    <location>
        <begin position="305"/>
        <end position="420"/>
    </location>
</feature>
<dbReference type="PROSITE" id="PS01012">
    <property type="entry name" value="FOLYLPOLYGLU_SYNT_2"/>
    <property type="match status" value="1"/>
</dbReference>
<dbReference type="InterPro" id="IPR004101">
    <property type="entry name" value="Mur_ligase_C"/>
</dbReference>
<protein>
    <recommendedName>
        <fullName evidence="8">Dihydrofolate synthase/folylpolyglutamate synthase</fullName>
        <ecNumber evidence="6">6.3.2.12</ecNumber>
        <ecNumber evidence="7">6.3.2.17</ecNumber>
    </recommendedName>
    <alternativeName>
        <fullName evidence="17">Folylpoly-gamma-glutamate synthetase-dihydrofolate synthetase</fullName>
    </alternativeName>
    <alternativeName>
        <fullName evidence="15">Folylpolyglutamate synthetase</fullName>
    </alternativeName>
    <alternativeName>
        <fullName evidence="16">Tetrahydrofolylpolyglutamate synthase</fullName>
    </alternativeName>
</protein>
<evidence type="ECO:0000256" key="14">
    <source>
        <dbReference type="ARBA" id="ARBA00022909"/>
    </source>
</evidence>
<evidence type="ECO:0000256" key="15">
    <source>
        <dbReference type="ARBA" id="ARBA00030048"/>
    </source>
</evidence>
<evidence type="ECO:0000256" key="7">
    <source>
        <dbReference type="ARBA" id="ARBA00013025"/>
    </source>
</evidence>
<dbReference type="PANTHER" id="PTHR11136:SF0">
    <property type="entry name" value="DIHYDROFOLATE SYNTHETASE-RELATED"/>
    <property type="match status" value="1"/>
</dbReference>
<evidence type="ECO:0000256" key="5">
    <source>
        <dbReference type="ARBA" id="ARBA00008276"/>
    </source>
</evidence>
<dbReference type="GO" id="GO:0046654">
    <property type="term" value="P:tetrahydrofolate biosynthetic process"/>
    <property type="evidence" value="ECO:0007669"/>
    <property type="project" value="UniProtKB-UniPathway"/>
</dbReference>
<dbReference type="RefSeq" id="WP_090069712.1">
    <property type="nucleotide sequence ID" value="NZ_FOVR01000002.1"/>
</dbReference>
<evidence type="ECO:0000256" key="16">
    <source>
        <dbReference type="ARBA" id="ARBA00030592"/>
    </source>
</evidence>
<dbReference type="STRING" id="655353.SAMN04488056_102354"/>
<comment type="catalytic activity">
    <reaction evidence="19">
        <text>10-formyltetrahydrofolyl-(gamma-L-Glu)(n) + L-glutamate + ATP = 10-formyltetrahydrofolyl-(gamma-L-Glu)(n+1) + ADP + phosphate + H(+)</text>
        <dbReference type="Rhea" id="RHEA:51904"/>
        <dbReference type="Rhea" id="RHEA-COMP:13088"/>
        <dbReference type="Rhea" id="RHEA-COMP:14300"/>
        <dbReference type="ChEBI" id="CHEBI:15378"/>
        <dbReference type="ChEBI" id="CHEBI:29985"/>
        <dbReference type="ChEBI" id="CHEBI:30616"/>
        <dbReference type="ChEBI" id="CHEBI:43474"/>
        <dbReference type="ChEBI" id="CHEBI:134413"/>
        <dbReference type="ChEBI" id="CHEBI:456216"/>
        <dbReference type="EC" id="6.3.2.17"/>
    </reaction>
</comment>
<dbReference type="InterPro" id="IPR036565">
    <property type="entry name" value="Mur-like_cat_sf"/>
</dbReference>
<dbReference type="Gene3D" id="3.40.1190.10">
    <property type="entry name" value="Mur-like, catalytic domain"/>
    <property type="match status" value="1"/>
</dbReference>
<evidence type="ECO:0000256" key="10">
    <source>
        <dbReference type="ARBA" id="ARBA00022723"/>
    </source>
</evidence>
<comment type="catalytic activity">
    <reaction evidence="21">
        <text>7,8-dihydropteroate + L-glutamate + ATP = 7,8-dihydrofolate + ADP + phosphate + H(+)</text>
        <dbReference type="Rhea" id="RHEA:23584"/>
        <dbReference type="ChEBI" id="CHEBI:15378"/>
        <dbReference type="ChEBI" id="CHEBI:17839"/>
        <dbReference type="ChEBI" id="CHEBI:29985"/>
        <dbReference type="ChEBI" id="CHEBI:30616"/>
        <dbReference type="ChEBI" id="CHEBI:43474"/>
        <dbReference type="ChEBI" id="CHEBI:57451"/>
        <dbReference type="ChEBI" id="CHEBI:456216"/>
        <dbReference type="EC" id="6.3.2.12"/>
    </reaction>
</comment>
<dbReference type="UniPathway" id="UPA00077">
    <property type="reaction ID" value="UER00157"/>
</dbReference>
<dbReference type="Gene3D" id="3.90.190.20">
    <property type="entry name" value="Mur ligase, C-terminal domain"/>
    <property type="match status" value="1"/>
</dbReference>
<dbReference type="Pfam" id="PF02875">
    <property type="entry name" value="Mur_ligase_C"/>
    <property type="match status" value="1"/>
</dbReference>
<comment type="similarity">
    <text evidence="5 22">Belongs to the folylpolyglutamate synthase family.</text>
</comment>
<comment type="catalytic activity">
    <reaction evidence="18">
        <text>(6S)-5,6,7,8-tetrahydrofolyl-(gamma-L-Glu)(n) + L-glutamate + ATP = (6S)-5,6,7,8-tetrahydrofolyl-(gamma-L-Glu)(n+1) + ADP + phosphate + H(+)</text>
        <dbReference type="Rhea" id="RHEA:10580"/>
        <dbReference type="Rhea" id="RHEA-COMP:14738"/>
        <dbReference type="Rhea" id="RHEA-COMP:14740"/>
        <dbReference type="ChEBI" id="CHEBI:15378"/>
        <dbReference type="ChEBI" id="CHEBI:29985"/>
        <dbReference type="ChEBI" id="CHEBI:30616"/>
        <dbReference type="ChEBI" id="CHEBI:43474"/>
        <dbReference type="ChEBI" id="CHEBI:141005"/>
        <dbReference type="ChEBI" id="CHEBI:456216"/>
        <dbReference type="EC" id="6.3.2.17"/>
    </reaction>
</comment>
<evidence type="ECO:0000256" key="21">
    <source>
        <dbReference type="ARBA" id="ARBA00049161"/>
    </source>
</evidence>
<dbReference type="Pfam" id="PF08245">
    <property type="entry name" value="Mur_ligase_M"/>
    <property type="match status" value="1"/>
</dbReference>
<accession>A0A1I5CU30</accession>
<evidence type="ECO:0000313" key="25">
    <source>
        <dbReference type="EMBL" id="SFN90489.1"/>
    </source>
</evidence>
<evidence type="ECO:0000256" key="11">
    <source>
        <dbReference type="ARBA" id="ARBA00022741"/>
    </source>
</evidence>
<evidence type="ECO:0000256" key="12">
    <source>
        <dbReference type="ARBA" id="ARBA00022840"/>
    </source>
</evidence>
<dbReference type="EC" id="6.3.2.12" evidence="6"/>
<dbReference type="EMBL" id="FOVR01000002">
    <property type="protein sequence ID" value="SFN90489.1"/>
    <property type="molecule type" value="Genomic_DNA"/>
</dbReference>
<dbReference type="InterPro" id="IPR036615">
    <property type="entry name" value="Mur_ligase_C_dom_sf"/>
</dbReference>
<dbReference type="PIRSF" id="PIRSF001563">
    <property type="entry name" value="Folylpolyglu_synth"/>
    <property type="match status" value="1"/>
</dbReference>
<evidence type="ECO:0000256" key="13">
    <source>
        <dbReference type="ARBA" id="ARBA00022842"/>
    </source>
</evidence>
<comment type="function">
    <text evidence="2">Functions in two distinct reactions of the de novo folate biosynthetic pathway. Catalyzes the addition of a glutamate residue to dihydropteroate (7,8-dihydropteroate or H2Pte) to form dihydrofolate (7,8-dihydrofolate monoglutamate or H2Pte-Glu). Also catalyzes successive additions of L-glutamate to tetrahydrofolate or 10-formyltetrahydrofolate or 5,10-methylenetetrahydrofolate, leading to folylpolyglutamate derivatives.</text>
</comment>
<evidence type="ECO:0000313" key="26">
    <source>
        <dbReference type="Proteomes" id="UP000199236"/>
    </source>
</evidence>
<dbReference type="GO" id="GO:0046872">
    <property type="term" value="F:metal ion binding"/>
    <property type="evidence" value="ECO:0007669"/>
    <property type="project" value="UniProtKB-KW"/>
</dbReference>
<comment type="catalytic activity">
    <reaction evidence="20">
        <text>(6R)-5,10-methylenetetrahydrofolyl-(gamma-L-Glu)(n) + L-glutamate + ATP = (6R)-5,10-methylenetetrahydrofolyl-(gamma-L-Glu)(n+1) + ADP + phosphate + H(+)</text>
        <dbReference type="Rhea" id="RHEA:51912"/>
        <dbReference type="Rhea" id="RHEA-COMP:13257"/>
        <dbReference type="Rhea" id="RHEA-COMP:13258"/>
        <dbReference type="ChEBI" id="CHEBI:15378"/>
        <dbReference type="ChEBI" id="CHEBI:29985"/>
        <dbReference type="ChEBI" id="CHEBI:30616"/>
        <dbReference type="ChEBI" id="CHEBI:43474"/>
        <dbReference type="ChEBI" id="CHEBI:136572"/>
        <dbReference type="ChEBI" id="CHEBI:456216"/>
        <dbReference type="EC" id="6.3.2.17"/>
    </reaction>
</comment>
<dbReference type="PANTHER" id="PTHR11136">
    <property type="entry name" value="FOLYLPOLYGLUTAMATE SYNTHASE-RELATED"/>
    <property type="match status" value="1"/>
</dbReference>
<keyword evidence="9 22" id="KW-0436">Ligase</keyword>
<keyword evidence="12 22" id="KW-0067">ATP-binding</keyword>
<comment type="pathway">
    <text evidence="4">Cofactor biosynthesis; tetrahydrofolylpolyglutamate biosynthesis.</text>
</comment>
<keyword evidence="13" id="KW-0460">Magnesium</keyword>
<dbReference type="GO" id="GO:0046656">
    <property type="term" value="P:folic acid biosynthetic process"/>
    <property type="evidence" value="ECO:0007669"/>
    <property type="project" value="UniProtKB-KW"/>
</dbReference>
<dbReference type="EC" id="6.3.2.17" evidence="7"/>
<dbReference type="InterPro" id="IPR001645">
    <property type="entry name" value="Folylpolyglutamate_synth"/>
</dbReference>
<dbReference type="SUPFAM" id="SSF53623">
    <property type="entry name" value="MurD-like peptide ligases, catalytic domain"/>
    <property type="match status" value="1"/>
</dbReference>
<evidence type="ECO:0000256" key="20">
    <source>
        <dbReference type="ARBA" id="ARBA00049035"/>
    </source>
</evidence>
<dbReference type="GO" id="GO:0004326">
    <property type="term" value="F:tetrahydrofolylpolyglutamate synthase activity"/>
    <property type="evidence" value="ECO:0007669"/>
    <property type="project" value="UniProtKB-EC"/>
</dbReference>
<evidence type="ECO:0000256" key="2">
    <source>
        <dbReference type="ARBA" id="ARBA00002714"/>
    </source>
</evidence>
<evidence type="ECO:0000256" key="1">
    <source>
        <dbReference type="ARBA" id="ARBA00001946"/>
    </source>
</evidence>
<keyword evidence="14" id="KW-0289">Folate biosynthesis</keyword>
<comment type="cofactor">
    <cofactor evidence="1">
        <name>Mg(2+)</name>
        <dbReference type="ChEBI" id="CHEBI:18420"/>
    </cofactor>
</comment>
<dbReference type="Proteomes" id="UP000199236">
    <property type="component" value="Unassembled WGS sequence"/>
</dbReference>
<evidence type="ECO:0000256" key="4">
    <source>
        <dbReference type="ARBA" id="ARBA00005150"/>
    </source>
</evidence>
<dbReference type="SUPFAM" id="SSF53244">
    <property type="entry name" value="MurD-like peptide ligases, peptide-binding domain"/>
    <property type="match status" value="1"/>
</dbReference>
<evidence type="ECO:0000259" key="23">
    <source>
        <dbReference type="Pfam" id="PF02875"/>
    </source>
</evidence>
<evidence type="ECO:0000256" key="9">
    <source>
        <dbReference type="ARBA" id="ARBA00022598"/>
    </source>
</evidence>
<dbReference type="GO" id="GO:0005524">
    <property type="term" value="F:ATP binding"/>
    <property type="evidence" value="ECO:0007669"/>
    <property type="project" value="UniProtKB-KW"/>
</dbReference>